<dbReference type="InterPro" id="IPR011050">
    <property type="entry name" value="Pectin_lyase_fold/virulence"/>
</dbReference>
<accession>A0A6A5NXE6</accession>
<keyword evidence="3" id="KW-0134">Cell wall</keyword>
<evidence type="ECO:0000256" key="8">
    <source>
        <dbReference type="RuleBase" id="RU361169"/>
    </source>
</evidence>
<dbReference type="EMBL" id="WOCE01000010">
    <property type="protein sequence ID" value="KAE9605409.1"/>
    <property type="molecule type" value="Genomic_DNA"/>
</dbReference>
<sequence length="388" mass="42640">MLAKWIFLMCLIVCIAEAHELNSIKLFNVENYGAISDGKIDNNVAFMSAWNEACNWNGNASVVIPNGSYMLNPIIFKGPCKGWTTFEIQGVLKAPITHSFSDISWINFRYIDQLNLTGTGTGILDGQGPWVWGHKHVLMTMSFDFVTNSYVQQLHSINSQNAHFSVYSCENMVFTNLTITAPHNSPNTDGIKLGMCKGININNVHIGTGDDCIAIISGTSKVNISNVYCGPGHGISVGSVGNEGDESIEEIYVKNCTFNGTSNGLRIKTWAAPLEQPIKASNFVYEDIVVIDVENPIIIDQHYCPSGNCIHQVPSRVQISNIHYKNIQGSCKGDVAVSFKCSETFPCQNIITEDIYLWSNHCTQEGPSYSCENVNGVSYGEQCPPPCI</sequence>
<comment type="subcellular location">
    <subcellularLocation>
        <location evidence="1">Secreted</location>
        <location evidence="1">Cell wall</location>
    </subcellularLocation>
</comment>
<keyword evidence="7" id="KW-0961">Cell wall biogenesis/degradation</keyword>
<dbReference type="PROSITE" id="PS00502">
    <property type="entry name" value="POLYGALACTURONASE"/>
    <property type="match status" value="1"/>
</dbReference>
<evidence type="ECO:0000256" key="6">
    <source>
        <dbReference type="ARBA" id="ARBA00023295"/>
    </source>
</evidence>
<dbReference type="PANTHER" id="PTHR31375">
    <property type="match status" value="1"/>
</dbReference>
<evidence type="ECO:0000256" key="2">
    <source>
        <dbReference type="ARBA" id="ARBA00008834"/>
    </source>
</evidence>
<keyword evidence="5 8" id="KW-0378">Hydrolase</keyword>
<keyword evidence="10" id="KW-1185">Reference proteome</keyword>
<dbReference type="GO" id="GO:0071555">
    <property type="term" value="P:cell wall organization"/>
    <property type="evidence" value="ECO:0007669"/>
    <property type="project" value="UniProtKB-KW"/>
</dbReference>
<evidence type="ECO:0000313" key="10">
    <source>
        <dbReference type="Proteomes" id="UP000447434"/>
    </source>
</evidence>
<dbReference type="GO" id="GO:0005975">
    <property type="term" value="P:carbohydrate metabolic process"/>
    <property type="evidence" value="ECO:0007669"/>
    <property type="project" value="InterPro"/>
</dbReference>
<dbReference type="FunFam" id="2.160.20.10:FF:000004">
    <property type="entry name" value="Pectin lyase-like superfamily protein"/>
    <property type="match status" value="1"/>
</dbReference>
<dbReference type="Proteomes" id="UP000447434">
    <property type="component" value="Chromosome 10"/>
</dbReference>
<comment type="caution">
    <text evidence="9">The sequence shown here is derived from an EMBL/GenBank/DDBJ whole genome shotgun (WGS) entry which is preliminary data.</text>
</comment>
<evidence type="ECO:0000256" key="3">
    <source>
        <dbReference type="ARBA" id="ARBA00022512"/>
    </source>
</evidence>
<dbReference type="AlphaFoldDB" id="A0A6A5NXE6"/>
<reference evidence="10" key="1">
    <citation type="journal article" date="2020" name="Nat. Commun.">
        <title>Genome sequence of the cluster root forming white lupin.</title>
        <authorList>
            <person name="Hufnagel B."/>
            <person name="Marques A."/>
            <person name="Soriano A."/>
            <person name="Marques L."/>
            <person name="Divol F."/>
            <person name="Doumas P."/>
            <person name="Sallet E."/>
            <person name="Mancinotti D."/>
            <person name="Carrere S."/>
            <person name="Marande W."/>
            <person name="Arribat S."/>
            <person name="Keller J."/>
            <person name="Huneau C."/>
            <person name="Blein T."/>
            <person name="Aime D."/>
            <person name="Laguerre M."/>
            <person name="Taylor J."/>
            <person name="Schubert V."/>
            <person name="Nelson M."/>
            <person name="Geu-Flores F."/>
            <person name="Crespi M."/>
            <person name="Gallardo-Guerrero K."/>
            <person name="Delaux P.-M."/>
            <person name="Salse J."/>
            <person name="Berges H."/>
            <person name="Guyot R."/>
            <person name="Gouzy J."/>
            <person name="Peret B."/>
        </authorList>
    </citation>
    <scope>NUCLEOTIDE SEQUENCE [LARGE SCALE GENOMIC DNA]</scope>
    <source>
        <strain evidence="10">cv. Amiga</strain>
    </source>
</reference>
<dbReference type="InterPro" id="IPR000743">
    <property type="entry name" value="Glyco_hydro_28"/>
</dbReference>
<proteinExistence type="inferred from homology"/>
<name>A0A6A5NXE6_LUPAL</name>
<evidence type="ECO:0000256" key="1">
    <source>
        <dbReference type="ARBA" id="ARBA00004191"/>
    </source>
</evidence>
<dbReference type="OrthoDB" id="187139at2759"/>
<keyword evidence="4" id="KW-0964">Secreted</keyword>
<evidence type="ECO:0000256" key="4">
    <source>
        <dbReference type="ARBA" id="ARBA00022525"/>
    </source>
</evidence>
<evidence type="ECO:0000256" key="5">
    <source>
        <dbReference type="ARBA" id="ARBA00022801"/>
    </source>
</evidence>
<dbReference type="Gene3D" id="2.160.20.10">
    <property type="entry name" value="Single-stranded right-handed beta-helix, Pectin lyase-like"/>
    <property type="match status" value="1"/>
</dbReference>
<dbReference type="InterPro" id="IPR012334">
    <property type="entry name" value="Pectin_lyas_fold"/>
</dbReference>
<comment type="similarity">
    <text evidence="2 8">Belongs to the glycosyl hydrolase 28 family.</text>
</comment>
<protein>
    <submittedName>
        <fullName evidence="9">Putative glycosidase</fullName>
    </submittedName>
</protein>
<gene>
    <name evidence="9" type="ORF">Lalb_Chr10g0097031</name>
</gene>
<organism evidence="9 10">
    <name type="scientific">Lupinus albus</name>
    <name type="common">White lupine</name>
    <name type="synonym">Lupinus termis</name>
    <dbReference type="NCBI Taxonomy" id="3870"/>
    <lineage>
        <taxon>Eukaryota</taxon>
        <taxon>Viridiplantae</taxon>
        <taxon>Streptophyta</taxon>
        <taxon>Embryophyta</taxon>
        <taxon>Tracheophyta</taxon>
        <taxon>Spermatophyta</taxon>
        <taxon>Magnoliopsida</taxon>
        <taxon>eudicotyledons</taxon>
        <taxon>Gunneridae</taxon>
        <taxon>Pentapetalae</taxon>
        <taxon>rosids</taxon>
        <taxon>fabids</taxon>
        <taxon>Fabales</taxon>
        <taxon>Fabaceae</taxon>
        <taxon>Papilionoideae</taxon>
        <taxon>50 kb inversion clade</taxon>
        <taxon>genistoids sensu lato</taxon>
        <taxon>core genistoids</taxon>
        <taxon>Genisteae</taxon>
        <taxon>Lupinus</taxon>
    </lineage>
</organism>
<keyword evidence="6 8" id="KW-0326">Glycosidase</keyword>
<evidence type="ECO:0000313" key="9">
    <source>
        <dbReference type="EMBL" id="KAE9605409.1"/>
    </source>
</evidence>
<dbReference type="SUPFAM" id="SSF51126">
    <property type="entry name" value="Pectin lyase-like"/>
    <property type="match status" value="1"/>
</dbReference>
<dbReference type="GO" id="GO:0004650">
    <property type="term" value="F:polygalacturonase activity"/>
    <property type="evidence" value="ECO:0007669"/>
    <property type="project" value="InterPro"/>
</dbReference>
<evidence type="ECO:0000256" key="7">
    <source>
        <dbReference type="ARBA" id="ARBA00023316"/>
    </source>
</evidence>
<dbReference type="Pfam" id="PF00295">
    <property type="entry name" value="Glyco_hydro_28"/>
    <property type="match status" value="1"/>
</dbReference>